<dbReference type="Gene3D" id="3.30.70.330">
    <property type="match status" value="1"/>
</dbReference>
<evidence type="ECO:0000256" key="4">
    <source>
        <dbReference type="ARBA" id="ARBA00022884"/>
    </source>
</evidence>
<evidence type="ECO:0000256" key="2">
    <source>
        <dbReference type="ARBA" id="ARBA00022664"/>
    </source>
</evidence>
<dbReference type="SUPFAM" id="SSF54928">
    <property type="entry name" value="RNA-binding domain, RBD"/>
    <property type="match status" value="1"/>
</dbReference>
<sequence>MAAVALLLSPRSVSFPPHPSLAPGFTKRPPPYLLGGHGAGARFRAVEDGPGAGLPPEQATIYDGAYGPWTLEDSDVCEVVFGKNGGLEQIGSRKGYVDMSTVDATTLTKISEYGRILDIDLKIPPRPPRYAVVEFEDPHDADDAIYGRDEYNFDGYRLLVCISCFHLMVLLEERIDLCFLAFAENAFSTHVELAHSGRGQSYSYDRSSSYISACRGGVSRRSDFHGWTCWKELITTFQDHMRRAGDVCFSDVYREVGEWMWASKSYVPRLSTNRGGGGWTPRSIMLDLINLAVKSQAKSIDVAAVDLPFQLCLMFLVL</sequence>
<dbReference type="SMR" id="A0A1D6FM76"/>
<evidence type="ECO:0000256" key="1">
    <source>
        <dbReference type="ARBA" id="ARBA00004123"/>
    </source>
</evidence>
<dbReference type="EMBL" id="CM000784">
    <property type="protein sequence ID" value="AQK92768.1"/>
    <property type="molecule type" value="Genomic_DNA"/>
</dbReference>
<dbReference type="eggNOG" id="KOG0105">
    <property type="taxonomic scope" value="Eukaryota"/>
</dbReference>
<evidence type="ECO:0000313" key="6">
    <source>
        <dbReference type="EMBL" id="AQK92768.1"/>
    </source>
</evidence>
<accession>A0A1D6FM76</accession>
<keyword evidence="3" id="KW-0677">Repeat</keyword>
<dbReference type="AlphaFoldDB" id="A0A1D6FM76"/>
<dbReference type="InterPro" id="IPR050374">
    <property type="entry name" value="RRT5_SRSF_SR"/>
</dbReference>
<dbReference type="PaxDb" id="4577-AC203148.3_FGP005"/>
<dbReference type="ExpressionAtlas" id="A0A1D6FM76">
    <property type="expression patterns" value="baseline and differential"/>
</dbReference>
<dbReference type="InterPro" id="IPR035979">
    <property type="entry name" value="RBD_domain_sf"/>
</dbReference>
<dbReference type="GO" id="GO:0005634">
    <property type="term" value="C:nucleus"/>
    <property type="evidence" value="ECO:0007669"/>
    <property type="project" value="UniProtKB-SubCell"/>
</dbReference>
<comment type="subcellular location">
    <subcellularLocation>
        <location evidence="1">Nucleus</location>
    </subcellularLocation>
</comment>
<dbReference type="InterPro" id="IPR012677">
    <property type="entry name" value="Nucleotide-bd_a/b_plait_sf"/>
</dbReference>
<dbReference type="Pfam" id="PF00076">
    <property type="entry name" value="RRM_1"/>
    <property type="match status" value="1"/>
</dbReference>
<protein>
    <submittedName>
        <fullName evidence="6">Serine/arginine-rich-splicing factor SR34</fullName>
    </submittedName>
</protein>
<dbReference type="PANTHER" id="PTHR23003">
    <property type="entry name" value="RNA RECOGNITION MOTIF RRM DOMAIN CONTAINING PROTEIN"/>
    <property type="match status" value="1"/>
</dbReference>
<dbReference type="InParanoid" id="A0A1D6FM76"/>
<gene>
    <name evidence="6" type="ORF">ZEAMMB73_Zm00001d009821</name>
</gene>
<dbReference type="GO" id="GO:0006397">
    <property type="term" value="P:mRNA processing"/>
    <property type="evidence" value="ECO:0007669"/>
    <property type="project" value="UniProtKB-KW"/>
</dbReference>
<keyword evidence="5" id="KW-0539">Nucleus</keyword>
<proteinExistence type="predicted"/>
<evidence type="ECO:0000256" key="3">
    <source>
        <dbReference type="ARBA" id="ARBA00022737"/>
    </source>
</evidence>
<dbReference type="GO" id="GO:0003723">
    <property type="term" value="F:RNA binding"/>
    <property type="evidence" value="ECO:0007669"/>
    <property type="project" value="UniProtKB-KW"/>
</dbReference>
<reference evidence="6" key="1">
    <citation type="submission" date="2015-12" db="EMBL/GenBank/DDBJ databases">
        <title>Update maize B73 reference genome by single molecule sequencing technologies.</title>
        <authorList>
            <consortium name="Maize Genome Sequencing Project"/>
            <person name="Ware D."/>
        </authorList>
    </citation>
    <scope>NUCLEOTIDE SEQUENCE</scope>
    <source>
        <tissue evidence="6">Seedling</tissue>
    </source>
</reference>
<dbReference type="PANTHER" id="PTHR23003:SF62">
    <property type="entry name" value="SERINE_ARGININE (SR)-TYPE SHUTTLING MRNA BINDING PROTEIN NPL3"/>
    <property type="match status" value="1"/>
</dbReference>
<organism evidence="6">
    <name type="scientific">Zea mays</name>
    <name type="common">Maize</name>
    <dbReference type="NCBI Taxonomy" id="4577"/>
    <lineage>
        <taxon>Eukaryota</taxon>
        <taxon>Viridiplantae</taxon>
        <taxon>Streptophyta</taxon>
        <taxon>Embryophyta</taxon>
        <taxon>Tracheophyta</taxon>
        <taxon>Spermatophyta</taxon>
        <taxon>Magnoliopsida</taxon>
        <taxon>Liliopsida</taxon>
        <taxon>Poales</taxon>
        <taxon>Poaceae</taxon>
        <taxon>PACMAD clade</taxon>
        <taxon>Panicoideae</taxon>
        <taxon>Andropogonodae</taxon>
        <taxon>Andropogoneae</taxon>
        <taxon>Tripsacinae</taxon>
        <taxon>Zea</taxon>
    </lineage>
</organism>
<keyword evidence="4" id="KW-0694">RNA-binding</keyword>
<dbReference type="STRING" id="4577.A0A1D6FM76"/>
<dbReference type="eggNOG" id="KOG0654">
    <property type="taxonomic scope" value="Eukaryota"/>
</dbReference>
<evidence type="ECO:0000256" key="5">
    <source>
        <dbReference type="ARBA" id="ARBA00023242"/>
    </source>
</evidence>
<keyword evidence="2" id="KW-0507">mRNA processing</keyword>
<dbReference type="InterPro" id="IPR000504">
    <property type="entry name" value="RRM_dom"/>
</dbReference>
<name>A0A1D6FM76_MAIZE</name>